<dbReference type="Proteomes" id="UP001249240">
    <property type="component" value="Unassembled WGS sequence"/>
</dbReference>
<dbReference type="RefSeq" id="WP_010745461.1">
    <property type="nucleotide sequence ID" value="NZ_BAAAXM010000062.1"/>
</dbReference>
<feature type="transmembrane region" description="Helical" evidence="1">
    <location>
        <begin position="16"/>
        <end position="39"/>
    </location>
</feature>
<dbReference type="GeneID" id="67040954"/>
<organism evidence="2 3">
    <name type="scientific">Enterococcus raffinosus</name>
    <dbReference type="NCBI Taxonomy" id="71452"/>
    <lineage>
        <taxon>Bacteria</taxon>
        <taxon>Bacillati</taxon>
        <taxon>Bacillota</taxon>
        <taxon>Bacilli</taxon>
        <taxon>Lactobacillales</taxon>
        <taxon>Enterococcaceae</taxon>
        <taxon>Enterococcus</taxon>
    </lineage>
</organism>
<evidence type="ECO:0000313" key="3">
    <source>
        <dbReference type="Proteomes" id="UP001249240"/>
    </source>
</evidence>
<keyword evidence="1" id="KW-0812">Transmembrane</keyword>
<feature type="transmembrane region" description="Helical" evidence="1">
    <location>
        <begin position="81"/>
        <end position="109"/>
    </location>
</feature>
<dbReference type="AlphaFoldDB" id="A0AAW8SYA4"/>
<dbReference type="EMBL" id="JARPXM010000021">
    <property type="protein sequence ID" value="MDT2539795.1"/>
    <property type="molecule type" value="Genomic_DNA"/>
</dbReference>
<keyword evidence="1" id="KW-0472">Membrane</keyword>
<protein>
    <recommendedName>
        <fullName evidence="4">ABC transporter permease</fullName>
    </recommendedName>
</protein>
<name>A0AAW8SYA4_9ENTE</name>
<feature type="transmembrane region" description="Helical" evidence="1">
    <location>
        <begin position="121"/>
        <end position="140"/>
    </location>
</feature>
<evidence type="ECO:0000313" key="2">
    <source>
        <dbReference type="EMBL" id="MDT2539795.1"/>
    </source>
</evidence>
<evidence type="ECO:0000256" key="1">
    <source>
        <dbReference type="SAM" id="Phobius"/>
    </source>
</evidence>
<evidence type="ECO:0008006" key="4">
    <source>
        <dbReference type="Google" id="ProtNLM"/>
    </source>
</evidence>
<accession>A0AAW8SYA4</accession>
<gene>
    <name evidence="2" type="ORF">P7D78_16800</name>
</gene>
<comment type="caution">
    <text evidence="2">The sequence shown here is derived from an EMBL/GenBank/DDBJ whole genome shotgun (WGS) entry which is preliminary data.</text>
</comment>
<proteinExistence type="predicted"/>
<feature type="transmembrane region" description="Helical" evidence="1">
    <location>
        <begin position="146"/>
        <end position="164"/>
    </location>
</feature>
<feature type="transmembrane region" description="Helical" evidence="1">
    <location>
        <begin position="51"/>
        <end position="69"/>
    </location>
</feature>
<keyword evidence="1" id="KW-1133">Transmembrane helix</keyword>
<reference evidence="2" key="1">
    <citation type="submission" date="2023-03" db="EMBL/GenBank/DDBJ databases">
        <authorList>
            <person name="Shen W."/>
            <person name="Cai J."/>
        </authorList>
    </citation>
    <scope>NUCLEOTIDE SEQUENCE</scope>
    <source>
        <strain evidence="2">B646-2</strain>
    </source>
</reference>
<sequence>MEILAKVSTTFWRFHFYPAVIAALLLTLLFPTFFGVANASFVQSAAIYERFSPLIGLILFLPLYLPDISEETTLLIKTKRFAYVTILVLRFIQIILVLLLLTCGCLAIFEYSNATIEFDRFLFSGLANALFMGGLYAVGFSFSNQPIASLILPLGYYVASLFTGDKYLKIFYLFTLSEKDTASKLVLFFCGTLFIIISFLIMKRRT</sequence>
<feature type="transmembrane region" description="Helical" evidence="1">
    <location>
        <begin position="185"/>
        <end position="202"/>
    </location>
</feature>